<evidence type="ECO:0000256" key="2">
    <source>
        <dbReference type="ARBA" id="ARBA00022729"/>
    </source>
</evidence>
<dbReference type="AlphaFoldDB" id="A0A379F5X1"/>
<feature type="domain" description="Amidohydrolase-related" evidence="4">
    <location>
        <begin position="106"/>
        <end position="467"/>
    </location>
</feature>
<dbReference type="InterPro" id="IPR019546">
    <property type="entry name" value="TAT_signal_bac_arc"/>
</dbReference>
<dbReference type="GO" id="GO:0018788">
    <property type="term" value="F:atrazine chlorohydrolase activity"/>
    <property type="evidence" value="ECO:0007669"/>
    <property type="project" value="UniProtKB-EC"/>
</dbReference>
<dbReference type="EMBL" id="UGTW01000001">
    <property type="protein sequence ID" value="SUC14971.1"/>
    <property type="molecule type" value="Genomic_DNA"/>
</dbReference>
<dbReference type="GeneID" id="93395141"/>
<proteinExistence type="inferred from homology"/>
<name>A0A379F5X1_PROVU</name>
<dbReference type="NCBIfam" id="NF006056">
    <property type="entry name" value="PRK08204.1"/>
    <property type="match status" value="1"/>
</dbReference>
<dbReference type="InterPro" id="IPR032466">
    <property type="entry name" value="Metal_Hydrolase"/>
</dbReference>
<protein>
    <submittedName>
        <fullName evidence="5">Amidohydrolase</fullName>
        <ecNumber evidence="5">3.8.1.8</ecNumber>
    </submittedName>
</protein>
<dbReference type="PANTHER" id="PTHR43794">
    <property type="entry name" value="AMINOHYDROLASE SSNA-RELATED"/>
    <property type="match status" value="1"/>
</dbReference>
<keyword evidence="2" id="KW-0732">Signal</keyword>
<evidence type="ECO:0000313" key="6">
    <source>
        <dbReference type="Proteomes" id="UP000254331"/>
    </source>
</evidence>
<dbReference type="NCBIfam" id="TIGR01409">
    <property type="entry name" value="TAT_signal_seq"/>
    <property type="match status" value="1"/>
</dbReference>
<dbReference type="PANTHER" id="PTHR43794:SF11">
    <property type="entry name" value="AMIDOHYDROLASE-RELATED DOMAIN-CONTAINING PROTEIN"/>
    <property type="match status" value="1"/>
</dbReference>
<gene>
    <name evidence="5" type="primary">atzA</name>
    <name evidence="5" type="ORF">NCTC10376_00802</name>
</gene>
<evidence type="ECO:0000256" key="3">
    <source>
        <dbReference type="ARBA" id="ARBA00022801"/>
    </source>
</evidence>
<dbReference type="InterPro" id="IPR011059">
    <property type="entry name" value="Metal-dep_hydrolase_composite"/>
</dbReference>
<evidence type="ECO:0000259" key="4">
    <source>
        <dbReference type="Pfam" id="PF01979"/>
    </source>
</evidence>
<dbReference type="SUPFAM" id="SSF51556">
    <property type="entry name" value="Metallo-dependent hydrolases"/>
    <property type="match status" value="1"/>
</dbReference>
<comment type="similarity">
    <text evidence="1">Belongs to the metallo-dependent hydrolases superfamily. ATZ/TRZ family.</text>
</comment>
<accession>A0A379F5X1</accession>
<dbReference type="EC" id="3.8.1.8" evidence="5"/>
<dbReference type="InterPro" id="IPR006680">
    <property type="entry name" value="Amidohydro-rel"/>
</dbReference>
<dbReference type="RefSeq" id="WP_052038400.1">
    <property type="nucleotide sequence ID" value="NZ_CAXOHZ010000002.1"/>
</dbReference>
<reference evidence="5 6" key="1">
    <citation type="submission" date="2018-06" db="EMBL/GenBank/DDBJ databases">
        <authorList>
            <consortium name="Pathogen Informatics"/>
            <person name="Doyle S."/>
        </authorList>
    </citation>
    <scope>NUCLEOTIDE SEQUENCE [LARGE SCALE GENOMIC DNA]</scope>
    <source>
        <strain evidence="5 6">NCTC10376</strain>
    </source>
</reference>
<evidence type="ECO:0000256" key="1">
    <source>
        <dbReference type="ARBA" id="ARBA00006745"/>
    </source>
</evidence>
<organism evidence="5 6">
    <name type="scientific">Proteus vulgaris</name>
    <dbReference type="NCBI Taxonomy" id="585"/>
    <lineage>
        <taxon>Bacteria</taxon>
        <taxon>Pseudomonadati</taxon>
        <taxon>Pseudomonadota</taxon>
        <taxon>Gammaproteobacteria</taxon>
        <taxon>Enterobacterales</taxon>
        <taxon>Morganellaceae</taxon>
        <taxon>Proteus</taxon>
    </lineage>
</organism>
<keyword evidence="3 5" id="KW-0378">Hydrolase</keyword>
<dbReference type="Proteomes" id="UP000254331">
    <property type="component" value="Unassembled WGS sequence"/>
</dbReference>
<dbReference type="GO" id="GO:0016810">
    <property type="term" value="F:hydrolase activity, acting on carbon-nitrogen (but not peptide) bonds"/>
    <property type="evidence" value="ECO:0007669"/>
    <property type="project" value="InterPro"/>
</dbReference>
<dbReference type="PROSITE" id="PS51318">
    <property type="entry name" value="TAT"/>
    <property type="match status" value="1"/>
</dbReference>
<dbReference type="SMR" id="A0A379F5X1"/>
<dbReference type="Gene3D" id="2.30.40.10">
    <property type="entry name" value="Urease, subunit C, domain 1"/>
    <property type="match status" value="1"/>
</dbReference>
<dbReference type="InterPro" id="IPR050287">
    <property type="entry name" value="MTA/SAH_deaminase"/>
</dbReference>
<dbReference type="InterPro" id="IPR006311">
    <property type="entry name" value="TAT_signal"/>
</dbReference>
<evidence type="ECO:0000313" key="5">
    <source>
        <dbReference type="EMBL" id="SUC14971.1"/>
    </source>
</evidence>
<dbReference type="SUPFAM" id="SSF51338">
    <property type="entry name" value="Composite domain of metallo-dependent hydrolases"/>
    <property type="match status" value="1"/>
</dbReference>
<dbReference type="Pfam" id="PF01979">
    <property type="entry name" value="Amidohydro_1"/>
    <property type="match status" value="1"/>
</dbReference>
<sequence length="529" mass="58161">MTNNKNTISRRAFIKAAGAGSLGLAFTTPNKASAISSSLDKENRSYIATKKSKKIIYNGYVITMDEKYGDLEHGAVLIENDTIIDVGDISKFAHIDAELIDAEGGIILPGIIDSHRHTWMSLLRSISADMSLAHFLNSVFYGIGALMEADDLKMATLVGSLEALDAGVTTILDCCDCVNTPQHAVAAIDSLRESGIRSIYAYGMQSYDYKGENRFKTHSQRLETAKEIYQKFYKNNNTINKMGVLLSDFGTIPFEHTRQEIEQAQKMGIFIASHTGAAEKSILLKGLHELKQNNLLHPGHLHIHCTSLDRSEWDILSQTGGKISIAPETEMQMGMGRPPFRASIDHGFKPGLSTDIVCVGSGDLFSQMRLGLQFQRCMDNEATANRTGKTTTHIDLSVRDALTWATQGSAEALGMEKQIGTLTPSKKADIIIVSQSKAFVPSSYPAGSIVLQTTASDVDTVIINGEVKKRFGKLLHHDIEKIRTEATATLKHIQEKAKNIPNTSPEEIAQFFDMAQEQARENFAQAYKK</sequence>
<dbReference type="OrthoDB" id="9807210at2"/>
<dbReference type="Gene3D" id="3.20.20.140">
    <property type="entry name" value="Metal-dependent hydrolases"/>
    <property type="match status" value="1"/>
</dbReference>